<evidence type="ECO:0000256" key="1">
    <source>
        <dbReference type="SAM" id="MobiDB-lite"/>
    </source>
</evidence>
<accession>A0AAV5VEE9</accession>
<sequence length="176" mass="19659">FAALQYVPRTSPSRSSGRSHDPATALARPAPWRCCRPAVGRDEEEDRWTGGRGAGGRLHEGHAAAARLRLLQERQAGARLPRRRLLRPQRAGGRGAARGRQAVLGVADDSPGVREGRVCRWLRHHDSDAQGRRAVRPLRQARNSQQVWRLQEEAVRLRPPFEATSHFETPPLLESL</sequence>
<feature type="region of interest" description="Disordered" evidence="1">
    <location>
        <begin position="79"/>
        <end position="100"/>
    </location>
</feature>
<keyword evidence="3" id="KW-1185">Reference proteome</keyword>
<reference evidence="2" key="1">
    <citation type="submission" date="2023-10" db="EMBL/GenBank/DDBJ databases">
        <title>Genome assembly of Pristionchus species.</title>
        <authorList>
            <person name="Yoshida K."/>
            <person name="Sommer R.J."/>
        </authorList>
    </citation>
    <scope>NUCLEOTIDE SEQUENCE</scope>
    <source>
        <strain evidence="2">RS5133</strain>
    </source>
</reference>
<dbReference type="EMBL" id="BTSY01000003">
    <property type="protein sequence ID" value="GMT17628.1"/>
    <property type="molecule type" value="Genomic_DNA"/>
</dbReference>
<feature type="region of interest" description="Disordered" evidence="1">
    <location>
        <begin position="1"/>
        <end position="29"/>
    </location>
</feature>
<protein>
    <submittedName>
        <fullName evidence="2">Uncharacterized protein</fullName>
    </submittedName>
</protein>
<dbReference type="AlphaFoldDB" id="A0AAV5VEE9"/>
<evidence type="ECO:0000313" key="2">
    <source>
        <dbReference type="EMBL" id="GMT17628.1"/>
    </source>
</evidence>
<organism evidence="2 3">
    <name type="scientific">Pristionchus fissidentatus</name>
    <dbReference type="NCBI Taxonomy" id="1538716"/>
    <lineage>
        <taxon>Eukaryota</taxon>
        <taxon>Metazoa</taxon>
        <taxon>Ecdysozoa</taxon>
        <taxon>Nematoda</taxon>
        <taxon>Chromadorea</taxon>
        <taxon>Rhabditida</taxon>
        <taxon>Rhabditina</taxon>
        <taxon>Diplogasteromorpha</taxon>
        <taxon>Diplogasteroidea</taxon>
        <taxon>Neodiplogasteridae</taxon>
        <taxon>Pristionchus</taxon>
    </lineage>
</organism>
<name>A0AAV5VEE9_9BILA</name>
<dbReference type="Proteomes" id="UP001432322">
    <property type="component" value="Unassembled WGS sequence"/>
</dbReference>
<proteinExistence type="predicted"/>
<gene>
    <name evidence="2" type="ORF">PFISCL1PPCAC_8925</name>
</gene>
<feature type="non-terminal residue" evidence="2">
    <location>
        <position position="1"/>
    </location>
</feature>
<evidence type="ECO:0000313" key="3">
    <source>
        <dbReference type="Proteomes" id="UP001432322"/>
    </source>
</evidence>
<comment type="caution">
    <text evidence="2">The sequence shown here is derived from an EMBL/GenBank/DDBJ whole genome shotgun (WGS) entry which is preliminary data.</text>
</comment>